<dbReference type="Gene3D" id="3.80.10.10">
    <property type="entry name" value="Ribonuclease Inhibitor"/>
    <property type="match status" value="3"/>
</dbReference>
<dbReference type="InterPro" id="IPR032675">
    <property type="entry name" value="LRR_dom_sf"/>
</dbReference>
<dbReference type="AlphaFoldDB" id="A0A3P9B8Y0"/>
<proteinExistence type="predicted"/>
<dbReference type="PANTHER" id="PTHR24106">
    <property type="entry name" value="NACHT, LRR AND CARD DOMAINS-CONTAINING"/>
    <property type="match status" value="1"/>
</dbReference>
<evidence type="ECO:0000256" key="3">
    <source>
        <dbReference type="SAM" id="Coils"/>
    </source>
</evidence>
<accession>A0A3P9B8Y0</accession>
<dbReference type="SMART" id="SM00368">
    <property type="entry name" value="LRR_RI"/>
    <property type="match status" value="7"/>
</dbReference>
<evidence type="ECO:0000313" key="5">
    <source>
        <dbReference type="Proteomes" id="UP000265160"/>
    </source>
</evidence>
<dbReference type="Ensembl" id="ENSMZET00005006634.1">
    <property type="protein sequence ID" value="ENSMZEP00005006345.1"/>
    <property type="gene ID" value="ENSMZEG00005004904.1"/>
</dbReference>
<reference evidence="4" key="3">
    <citation type="submission" date="2025-09" db="UniProtKB">
        <authorList>
            <consortium name="Ensembl"/>
        </authorList>
    </citation>
    <scope>IDENTIFICATION</scope>
</reference>
<organism evidence="4 5">
    <name type="scientific">Maylandia zebra</name>
    <name type="common">zebra mbuna</name>
    <dbReference type="NCBI Taxonomy" id="106582"/>
    <lineage>
        <taxon>Eukaryota</taxon>
        <taxon>Metazoa</taxon>
        <taxon>Chordata</taxon>
        <taxon>Craniata</taxon>
        <taxon>Vertebrata</taxon>
        <taxon>Euteleostomi</taxon>
        <taxon>Actinopterygii</taxon>
        <taxon>Neopterygii</taxon>
        <taxon>Teleostei</taxon>
        <taxon>Neoteleostei</taxon>
        <taxon>Acanthomorphata</taxon>
        <taxon>Ovalentaria</taxon>
        <taxon>Cichlomorphae</taxon>
        <taxon>Cichliformes</taxon>
        <taxon>Cichlidae</taxon>
        <taxon>African cichlids</taxon>
        <taxon>Pseudocrenilabrinae</taxon>
        <taxon>Haplochromini</taxon>
        <taxon>Maylandia</taxon>
        <taxon>Maylandia zebra complex</taxon>
    </lineage>
</organism>
<feature type="coiled-coil region" evidence="3">
    <location>
        <begin position="118"/>
        <end position="145"/>
    </location>
</feature>
<dbReference type="SUPFAM" id="SSF52047">
    <property type="entry name" value="RNI-like"/>
    <property type="match status" value="2"/>
</dbReference>
<reference evidence="4" key="2">
    <citation type="submission" date="2025-08" db="UniProtKB">
        <authorList>
            <consortium name="Ensembl"/>
        </authorList>
    </citation>
    <scope>IDENTIFICATION</scope>
</reference>
<sequence length="421" mass="46930">FLCCDEMTQCELSETHCEVVASALKFNPCHLTELDMSENNLHNSAVKLLCAGLESQNCQLETLRLKLCGLSEISCYYLAVALKSNPSHLRELHLSLDNLQDSGVKQLCGFLESPGCGLETLRSLREEMNEKLSVINTDLKEMAQRIRDEHTLSTKTYFFPSLYRLVWCGLSKISCDYLASALKSNPSHLRELDLSSNNLQDSGVKQLCGFLESPGCRLETLRSRKIHNLFSCCVCLKLLPVGFSCLEFPFSKFLHSEPSLYRLSSCGLSEMCCDYLAAALKYKSSHLKELEVSGNNLNDSGVKQLCGFLESPGCGLETLRLWSCGLSEISCDYLAAALKSNPSHLRELDLSYNYKLQDSGVKHLCGFLESPGCGLETLRSSKTKRGQKPGNHLFTCQVRFLPNARAEITVQTSATRLFYKS</sequence>
<dbReference type="PROSITE" id="PS51450">
    <property type="entry name" value="LRR"/>
    <property type="match status" value="1"/>
</dbReference>
<dbReference type="Pfam" id="PF13516">
    <property type="entry name" value="LRR_6"/>
    <property type="match status" value="5"/>
</dbReference>
<keyword evidence="5" id="KW-1185">Reference proteome</keyword>
<reference evidence="4 5" key="1">
    <citation type="journal article" date="2014" name="Nature">
        <title>The genomic substrate for adaptive radiation in African cichlid fish.</title>
        <authorList>
            <person name="Brawand D."/>
            <person name="Wagner C.E."/>
            <person name="Li Y.I."/>
            <person name="Malinsky M."/>
            <person name="Keller I."/>
            <person name="Fan S."/>
            <person name="Simakov O."/>
            <person name="Ng A.Y."/>
            <person name="Lim Z.W."/>
            <person name="Bezault E."/>
            <person name="Turner-Maier J."/>
            <person name="Johnson J."/>
            <person name="Alcazar R."/>
            <person name="Noh H.J."/>
            <person name="Russell P."/>
            <person name="Aken B."/>
            <person name="Alfoldi J."/>
            <person name="Amemiya C."/>
            <person name="Azzouzi N."/>
            <person name="Baroiller J.F."/>
            <person name="Barloy-Hubler F."/>
            <person name="Berlin A."/>
            <person name="Bloomquist R."/>
            <person name="Carleton K.L."/>
            <person name="Conte M.A."/>
            <person name="D'Cotta H."/>
            <person name="Eshel O."/>
            <person name="Gaffney L."/>
            <person name="Galibert F."/>
            <person name="Gante H.F."/>
            <person name="Gnerre S."/>
            <person name="Greuter L."/>
            <person name="Guyon R."/>
            <person name="Haddad N.S."/>
            <person name="Haerty W."/>
            <person name="Harris R.M."/>
            <person name="Hofmann H.A."/>
            <person name="Hourlier T."/>
            <person name="Hulata G."/>
            <person name="Jaffe D.B."/>
            <person name="Lara M."/>
            <person name="Lee A.P."/>
            <person name="MacCallum I."/>
            <person name="Mwaiko S."/>
            <person name="Nikaido M."/>
            <person name="Nishihara H."/>
            <person name="Ozouf-Costaz C."/>
            <person name="Penman D.J."/>
            <person name="Przybylski D."/>
            <person name="Rakotomanga M."/>
            <person name="Renn S.C.P."/>
            <person name="Ribeiro F.J."/>
            <person name="Ron M."/>
            <person name="Salzburger W."/>
            <person name="Sanchez-Pulido L."/>
            <person name="Santos M.E."/>
            <person name="Searle S."/>
            <person name="Sharpe T."/>
            <person name="Swofford R."/>
            <person name="Tan F.J."/>
            <person name="Williams L."/>
            <person name="Young S."/>
            <person name="Yin S."/>
            <person name="Okada N."/>
            <person name="Kocher T.D."/>
            <person name="Miska E.A."/>
            <person name="Lander E.S."/>
            <person name="Venkatesh B."/>
            <person name="Fernald R.D."/>
            <person name="Meyer A."/>
            <person name="Ponting C.P."/>
            <person name="Streelman J.T."/>
            <person name="Lindblad-Toh K."/>
            <person name="Seehausen O."/>
            <person name="Di Palma F."/>
        </authorList>
    </citation>
    <scope>NUCLEOTIDE SEQUENCE</scope>
</reference>
<dbReference type="InterPro" id="IPR051261">
    <property type="entry name" value="NLR"/>
</dbReference>
<dbReference type="InterPro" id="IPR001611">
    <property type="entry name" value="Leu-rich_rpt"/>
</dbReference>
<dbReference type="Proteomes" id="UP000265160">
    <property type="component" value="LG13"/>
</dbReference>
<keyword evidence="3" id="KW-0175">Coiled coil</keyword>
<protein>
    <recommendedName>
        <fullName evidence="6">NACHT LRR and PYD domain-containing protein</fullName>
    </recommendedName>
</protein>
<evidence type="ECO:0000313" key="4">
    <source>
        <dbReference type="Ensembl" id="ENSMZEP00005006345.1"/>
    </source>
</evidence>
<dbReference type="GeneTree" id="ENSGT01150000286911"/>
<name>A0A3P9B8Y0_9CICH</name>
<evidence type="ECO:0008006" key="6">
    <source>
        <dbReference type="Google" id="ProtNLM"/>
    </source>
</evidence>
<keyword evidence="2" id="KW-0677">Repeat</keyword>
<evidence type="ECO:0000256" key="1">
    <source>
        <dbReference type="ARBA" id="ARBA00022614"/>
    </source>
</evidence>
<keyword evidence="1" id="KW-0433">Leucine-rich repeat</keyword>
<evidence type="ECO:0000256" key="2">
    <source>
        <dbReference type="ARBA" id="ARBA00022737"/>
    </source>
</evidence>